<dbReference type="GO" id="GO:0044281">
    <property type="term" value="P:small molecule metabolic process"/>
    <property type="evidence" value="ECO:0007669"/>
    <property type="project" value="UniProtKB-ARBA"/>
</dbReference>
<proteinExistence type="inferred from homology"/>
<dbReference type="PANTHER" id="PTHR42796:SF4">
    <property type="entry name" value="FUMARYLACETOACETATE HYDROLASE DOMAIN-CONTAINING PROTEIN 2A"/>
    <property type="match status" value="1"/>
</dbReference>
<evidence type="ECO:0000256" key="3">
    <source>
        <dbReference type="SAM" id="MobiDB-lite"/>
    </source>
</evidence>
<dbReference type="STRING" id="993070.AS031_18260"/>
<evidence type="ECO:0000313" key="6">
    <source>
        <dbReference type="Proteomes" id="UP000053199"/>
    </source>
</evidence>
<reference evidence="5 6" key="1">
    <citation type="journal article" date="2014" name="Arch. Microbiol.">
        <title>Arthrobacter enclensis sp. nov., isolated from sediment sample.</title>
        <authorList>
            <person name="Dastager S.G."/>
            <person name="Liu Q."/>
            <person name="Tang S.K."/>
            <person name="Krishnamurthi S."/>
            <person name="Lee J.C."/>
            <person name="Li W.J."/>
        </authorList>
    </citation>
    <scope>NUCLEOTIDE SEQUENCE [LARGE SCALE GENOMIC DNA]</scope>
    <source>
        <strain evidence="5 6">NIO-1008</strain>
    </source>
</reference>
<dbReference type="RefSeq" id="WP_058269590.1">
    <property type="nucleotide sequence ID" value="NZ_FMAZ01000010.1"/>
</dbReference>
<comment type="similarity">
    <text evidence="1">Belongs to the FAH family.</text>
</comment>
<dbReference type="GO" id="GO:0046872">
    <property type="term" value="F:metal ion binding"/>
    <property type="evidence" value="ECO:0007669"/>
    <property type="project" value="UniProtKB-KW"/>
</dbReference>
<sequence>MTDINPATGLAEGTFGLARLQDDNNGVFNALIKPDGAVINISSDFPDQDALYGDWPRSFDSLERIHANSRSTGTSVENYKILAPTVRPQILCAGSNYRQHAAEMYTFNEGHYQKQRLTGESDEDFFHRNLAFVEKKRAQGMPFIWLSTHGALVGPDDDVMLPAVGTAHDWEAELTIVTTGGAPRYITPDEAGDYIAGYTIGNDMHTGELFSRDDTKWNSDWIAKQPATFKQAGPFVVPKQFFPDRKAMQIELDVNGERMQDWPADDMIFSPEMYLAYASERMAILPGDLLMMGSPPGNAGVHGGRWLVPGDTMDIRITGLGRQHHRVIADPSDRTPYFGLPPFERSGDER</sequence>
<evidence type="ECO:0000256" key="2">
    <source>
        <dbReference type="ARBA" id="ARBA00022723"/>
    </source>
</evidence>
<feature type="domain" description="Fumarylacetoacetase-like C-terminal" evidence="4">
    <location>
        <begin position="90"/>
        <end position="327"/>
    </location>
</feature>
<dbReference type="InterPro" id="IPR011234">
    <property type="entry name" value="Fumarylacetoacetase-like_C"/>
</dbReference>
<name>A0A0V8I5J7_9MICC</name>
<dbReference type="AlphaFoldDB" id="A0A0V8I5J7"/>
<evidence type="ECO:0000313" key="5">
    <source>
        <dbReference type="EMBL" id="KSU70002.1"/>
    </source>
</evidence>
<accession>A0A0V8I5J7</accession>
<dbReference type="Pfam" id="PF01557">
    <property type="entry name" value="FAA_hydrolase"/>
    <property type="match status" value="1"/>
</dbReference>
<dbReference type="InterPro" id="IPR036663">
    <property type="entry name" value="Fumarylacetoacetase_C_sf"/>
</dbReference>
<organism evidence="5 6">
    <name type="scientific">Pseudarthrobacter enclensis</name>
    <dbReference type="NCBI Taxonomy" id="993070"/>
    <lineage>
        <taxon>Bacteria</taxon>
        <taxon>Bacillati</taxon>
        <taxon>Actinomycetota</taxon>
        <taxon>Actinomycetes</taxon>
        <taxon>Micrococcales</taxon>
        <taxon>Micrococcaceae</taxon>
        <taxon>Pseudarthrobacter</taxon>
    </lineage>
</organism>
<dbReference type="PANTHER" id="PTHR42796">
    <property type="entry name" value="FUMARYLACETOACETATE HYDROLASE DOMAIN-CONTAINING PROTEIN 2A-RELATED"/>
    <property type="match status" value="1"/>
</dbReference>
<dbReference type="OrthoDB" id="9805307at2"/>
<dbReference type="Proteomes" id="UP000053199">
    <property type="component" value="Unassembled WGS sequence"/>
</dbReference>
<evidence type="ECO:0000256" key="1">
    <source>
        <dbReference type="ARBA" id="ARBA00010211"/>
    </source>
</evidence>
<dbReference type="InterPro" id="IPR051121">
    <property type="entry name" value="FAH"/>
</dbReference>
<dbReference type="SUPFAM" id="SSF56529">
    <property type="entry name" value="FAH"/>
    <property type="match status" value="1"/>
</dbReference>
<feature type="region of interest" description="Disordered" evidence="3">
    <location>
        <begin position="330"/>
        <end position="350"/>
    </location>
</feature>
<keyword evidence="6" id="KW-1185">Reference proteome</keyword>
<dbReference type="EMBL" id="LNQM01000011">
    <property type="protein sequence ID" value="KSU70002.1"/>
    <property type="molecule type" value="Genomic_DNA"/>
</dbReference>
<keyword evidence="5" id="KW-0378">Hydrolase</keyword>
<gene>
    <name evidence="5" type="ORF">AS031_18260</name>
</gene>
<evidence type="ECO:0000259" key="4">
    <source>
        <dbReference type="Pfam" id="PF01557"/>
    </source>
</evidence>
<keyword evidence="2" id="KW-0479">Metal-binding</keyword>
<protein>
    <submittedName>
        <fullName evidence="5">Fumarylacetoacetate hydrolase</fullName>
    </submittedName>
</protein>
<comment type="caution">
    <text evidence="5">The sequence shown here is derived from an EMBL/GenBank/DDBJ whole genome shotgun (WGS) entry which is preliminary data.</text>
</comment>
<dbReference type="Gene3D" id="3.90.850.10">
    <property type="entry name" value="Fumarylacetoacetase-like, C-terminal domain"/>
    <property type="match status" value="1"/>
</dbReference>
<dbReference type="GO" id="GO:0016787">
    <property type="term" value="F:hydrolase activity"/>
    <property type="evidence" value="ECO:0007669"/>
    <property type="project" value="UniProtKB-KW"/>
</dbReference>